<dbReference type="AlphaFoldDB" id="A0A401G849"/>
<dbReference type="EMBL" id="BFAD01000001">
    <property type="protein sequence ID" value="GBE78318.1"/>
    <property type="molecule type" value="Genomic_DNA"/>
</dbReference>
<feature type="region of interest" description="Disordered" evidence="1">
    <location>
        <begin position="1"/>
        <end position="126"/>
    </location>
</feature>
<feature type="compositionally biased region" description="Low complexity" evidence="1">
    <location>
        <begin position="11"/>
        <end position="30"/>
    </location>
</feature>
<organism evidence="2 3">
    <name type="scientific">Sparassis crispa</name>
    <dbReference type="NCBI Taxonomy" id="139825"/>
    <lineage>
        <taxon>Eukaryota</taxon>
        <taxon>Fungi</taxon>
        <taxon>Dikarya</taxon>
        <taxon>Basidiomycota</taxon>
        <taxon>Agaricomycotina</taxon>
        <taxon>Agaricomycetes</taxon>
        <taxon>Polyporales</taxon>
        <taxon>Sparassidaceae</taxon>
        <taxon>Sparassis</taxon>
    </lineage>
</organism>
<protein>
    <recommendedName>
        <fullName evidence="4">DUF1764-domain-containing protein</fullName>
    </recommendedName>
</protein>
<feature type="compositionally biased region" description="Basic residues" evidence="1">
    <location>
        <begin position="33"/>
        <end position="44"/>
    </location>
</feature>
<feature type="compositionally biased region" description="Basic and acidic residues" evidence="1">
    <location>
        <begin position="45"/>
        <end position="59"/>
    </location>
</feature>
<dbReference type="OrthoDB" id="20835at2759"/>
<feature type="compositionally biased region" description="Polar residues" evidence="1">
    <location>
        <begin position="80"/>
        <end position="91"/>
    </location>
</feature>
<dbReference type="RefSeq" id="XP_027609231.1">
    <property type="nucleotide sequence ID" value="XM_027753430.1"/>
</dbReference>
<dbReference type="PANTHER" id="PTHR34066">
    <property type="entry name" value="GROWTH FACTOR 2"/>
    <property type="match status" value="1"/>
</dbReference>
<accession>A0A401G849</accession>
<reference evidence="2 3" key="1">
    <citation type="journal article" date="2018" name="Sci. Rep.">
        <title>Genome sequence of the cauliflower mushroom Sparassis crispa (Hanabiratake) and its association with beneficial usage.</title>
        <authorList>
            <person name="Kiyama R."/>
            <person name="Furutani Y."/>
            <person name="Kawaguchi K."/>
            <person name="Nakanishi T."/>
        </authorList>
    </citation>
    <scope>NUCLEOTIDE SEQUENCE [LARGE SCALE GENOMIC DNA]</scope>
</reference>
<keyword evidence="3" id="KW-1185">Reference proteome</keyword>
<evidence type="ECO:0000256" key="1">
    <source>
        <dbReference type="SAM" id="MobiDB-lite"/>
    </source>
</evidence>
<feature type="compositionally biased region" description="Basic and acidic residues" evidence="1">
    <location>
        <begin position="103"/>
        <end position="115"/>
    </location>
</feature>
<dbReference type="Proteomes" id="UP000287166">
    <property type="component" value="Unassembled WGS sequence"/>
</dbReference>
<evidence type="ECO:0008006" key="4">
    <source>
        <dbReference type="Google" id="ProtNLM"/>
    </source>
</evidence>
<dbReference type="GeneID" id="38775235"/>
<dbReference type="InParanoid" id="A0A401G849"/>
<comment type="caution">
    <text evidence="2">The sequence shown here is derived from an EMBL/GenBank/DDBJ whole genome shotgun (WGS) entry which is preliminary data.</text>
</comment>
<dbReference type="InterPro" id="IPR013885">
    <property type="entry name" value="DUF1764_euk"/>
</dbReference>
<name>A0A401G849_9APHY</name>
<gene>
    <name evidence="2" type="ORF">SCP_0112030</name>
</gene>
<evidence type="ECO:0000313" key="2">
    <source>
        <dbReference type="EMBL" id="GBE78318.1"/>
    </source>
</evidence>
<dbReference type="Pfam" id="PF08576">
    <property type="entry name" value="DUF1764"/>
    <property type="match status" value="1"/>
</dbReference>
<sequence length="155" mass="16774">MPASEIDEIFASKGKSSAPKPSSSAPSTDTPPKKTKKSGKRKREAKGETEVRDESESKKSTKRRVPETVLDPSARIAAPATSNKSTKLQNIASDSAAKKKSKKAIEVEDRFKDSRGTGSRRTTEEGFAIYKESDLGITEQGGNTPLCPFDCQCCF</sequence>
<evidence type="ECO:0000313" key="3">
    <source>
        <dbReference type="Proteomes" id="UP000287166"/>
    </source>
</evidence>
<proteinExistence type="predicted"/>
<dbReference type="PANTHER" id="PTHR34066:SF1">
    <property type="entry name" value="DUF1764 FAMILY PROTEIN"/>
    <property type="match status" value="1"/>
</dbReference>